<evidence type="ECO:0000256" key="7">
    <source>
        <dbReference type="ARBA" id="ARBA00022927"/>
    </source>
</evidence>
<dbReference type="InterPro" id="IPR035985">
    <property type="entry name" value="Ubiquitin-activating_enz"/>
</dbReference>
<dbReference type="Gene3D" id="3.40.140.70">
    <property type="entry name" value="Ubiquitin-like modifier-activating enzyme ATG7 N-terminal domain"/>
    <property type="match status" value="1"/>
</dbReference>
<dbReference type="Pfam" id="PF16420">
    <property type="entry name" value="ATG7_N"/>
    <property type="match status" value="1"/>
</dbReference>
<dbReference type="PANTHER" id="PTHR10953">
    <property type="entry name" value="UBIQUITIN-ACTIVATING ENZYME E1"/>
    <property type="match status" value="1"/>
</dbReference>
<dbReference type="GO" id="GO:0034727">
    <property type="term" value="P:piecemeal microautophagy of the nucleus"/>
    <property type="evidence" value="ECO:0007669"/>
    <property type="project" value="TreeGrafter"/>
</dbReference>
<dbReference type="GO" id="GO:0000422">
    <property type="term" value="P:autophagy of mitochondrion"/>
    <property type="evidence" value="ECO:0007669"/>
    <property type="project" value="TreeGrafter"/>
</dbReference>
<dbReference type="InterPro" id="IPR045886">
    <property type="entry name" value="ThiF/MoeB/HesA"/>
</dbReference>
<evidence type="ECO:0000256" key="6">
    <source>
        <dbReference type="ARBA" id="ARBA00022786"/>
    </source>
</evidence>
<dbReference type="PANTHER" id="PTHR10953:SF3">
    <property type="entry name" value="UBIQUITIN-LIKE MODIFIER-ACTIVATING ENZYME ATG7"/>
    <property type="match status" value="1"/>
</dbReference>
<protein>
    <recommendedName>
        <fullName evidence="3 10">Ubiquitin-like modifier-activating enzyme ATG7</fullName>
    </recommendedName>
    <alternativeName>
        <fullName evidence="10">Autophagy-related protein 7</fullName>
    </alternativeName>
</protein>
<dbReference type="EMBL" id="GBBI01003656">
    <property type="protein sequence ID" value="JAC15056.1"/>
    <property type="molecule type" value="mRNA"/>
</dbReference>
<dbReference type="AlphaFoldDB" id="A0A023F1Y5"/>
<evidence type="ECO:0000256" key="8">
    <source>
        <dbReference type="ARBA" id="ARBA00023006"/>
    </source>
</evidence>
<dbReference type="InterPro" id="IPR042522">
    <property type="entry name" value="Atg7_N_1"/>
</dbReference>
<evidence type="ECO:0000256" key="2">
    <source>
        <dbReference type="ARBA" id="ARBA00011738"/>
    </source>
</evidence>
<keyword evidence="8 10" id="KW-0072">Autophagy</keyword>
<evidence type="ECO:0000256" key="3">
    <source>
        <dbReference type="ARBA" id="ARBA00017647"/>
    </source>
</evidence>
<dbReference type="Pfam" id="PF00899">
    <property type="entry name" value="ThiF"/>
    <property type="match status" value="1"/>
</dbReference>
<keyword evidence="6 10" id="KW-0833">Ubl conjugation pathway</keyword>
<keyword evidence="7 10" id="KW-0653">Protein transport</keyword>
<dbReference type="InterPro" id="IPR032197">
    <property type="entry name" value="Atg7_N"/>
</dbReference>
<comment type="function">
    <text evidence="10">E1-like activating enzyme involved in the 2 ubiquitin-like systems required for autophagy.</text>
</comment>
<comment type="subcellular location">
    <subcellularLocation>
        <location evidence="10">Cytoplasm</location>
    </subcellularLocation>
    <subcellularLocation>
        <location evidence="10">Preautophagosomal structure</location>
    </subcellularLocation>
</comment>
<dbReference type="Gene3D" id="3.40.50.720">
    <property type="entry name" value="NAD(P)-binding Rossmann-like Domain"/>
    <property type="match status" value="1"/>
</dbReference>
<evidence type="ECO:0000256" key="1">
    <source>
        <dbReference type="ARBA" id="ARBA00010931"/>
    </source>
</evidence>
<feature type="domain" description="THIF-type NAD/FAD binding fold" evidence="11">
    <location>
        <begin position="333"/>
        <end position="564"/>
    </location>
</feature>
<comment type="similarity">
    <text evidence="1 10">Belongs to the ATG7 family.</text>
</comment>
<dbReference type="NCBIfam" id="TIGR01381">
    <property type="entry name" value="E1_like_apg7"/>
    <property type="match status" value="1"/>
</dbReference>
<dbReference type="GO" id="GO:0006995">
    <property type="term" value="P:cellular response to nitrogen starvation"/>
    <property type="evidence" value="ECO:0007669"/>
    <property type="project" value="TreeGrafter"/>
</dbReference>
<dbReference type="InterPro" id="IPR006285">
    <property type="entry name" value="Atg7"/>
</dbReference>
<dbReference type="FunFam" id="3.40.50.720:FF:000395">
    <property type="entry name" value="ubiquitin-like modifier-activating enzyme ATG7"/>
    <property type="match status" value="1"/>
</dbReference>
<comment type="subunit">
    <text evidence="2 10">Homodimer.</text>
</comment>
<feature type="domain" description="Ubiquitin-like modifier-activating enzyme Atg7 N-terminal" evidence="12">
    <location>
        <begin position="4"/>
        <end position="315"/>
    </location>
</feature>
<dbReference type="InterPro" id="IPR000594">
    <property type="entry name" value="ThiF_NAD_FAD-bd"/>
</dbReference>
<feature type="non-terminal residue" evidence="13">
    <location>
        <position position="1"/>
    </location>
</feature>
<accession>A0A023F1Y5</accession>
<reference evidence="13" key="1">
    <citation type="journal article" date="2014" name="PLoS Negl. Trop. Dis.">
        <title>An updated insight into the Sialotranscriptome of Triatoma infestans: developmental stage and geographic variations.</title>
        <authorList>
            <person name="Schwarz A."/>
            <person name="Medrano-Mercado N."/>
            <person name="Schaub G.A."/>
            <person name="Struchiner C.J."/>
            <person name="Bargues M.D."/>
            <person name="Levy M.Z."/>
            <person name="Ribeiro J.M."/>
        </authorList>
    </citation>
    <scope>NUCLEOTIDE SEQUENCE</scope>
    <source>
        <strain evidence="13">Chile</strain>
        <tissue evidence="13">Salivary glands</tissue>
    </source>
</reference>
<evidence type="ECO:0000256" key="4">
    <source>
        <dbReference type="ARBA" id="ARBA00022448"/>
    </source>
</evidence>
<keyword evidence="4 10" id="KW-0813">Transport</keyword>
<dbReference type="GO" id="GO:0032446">
    <property type="term" value="P:protein modification by small protein conjugation"/>
    <property type="evidence" value="ECO:0007669"/>
    <property type="project" value="TreeGrafter"/>
</dbReference>
<proteinExistence type="evidence at transcript level"/>
<dbReference type="GO" id="GO:0015031">
    <property type="term" value="P:protein transport"/>
    <property type="evidence" value="ECO:0007669"/>
    <property type="project" value="UniProtKB-UniRule"/>
</dbReference>
<evidence type="ECO:0000313" key="13">
    <source>
        <dbReference type="EMBL" id="JAC15056.1"/>
    </source>
</evidence>
<evidence type="ECO:0000256" key="5">
    <source>
        <dbReference type="ARBA" id="ARBA00022490"/>
    </source>
</evidence>
<keyword evidence="5 10" id="KW-0963">Cytoplasm</keyword>
<dbReference type="InterPro" id="IPR042523">
    <property type="entry name" value="Atg7_N_2"/>
</dbReference>
<dbReference type="GO" id="GO:0000045">
    <property type="term" value="P:autophagosome assembly"/>
    <property type="evidence" value="ECO:0007669"/>
    <property type="project" value="TreeGrafter"/>
</dbReference>
<evidence type="ECO:0000256" key="10">
    <source>
        <dbReference type="RuleBase" id="RU366022"/>
    </source>
</evidence>
<dbReference type="SUPFAM" id="SSF69572">
    <property type="entry name" value="Activating enzymes of the ubiquitin-like proteins"/>
    <property type="match status" value="1"/>
</dbReference>
<evidence type="ECO:0000259" key="12">
    <source>
        <dbReference type="Pfam" id="PF16420"/>
    </source>
</evidence>
<feature type="active site" description="Glycyl thioester intermediate" evidence="9">
    <location>
        <position position="533"/>
    </location>
</feature>
<sequence length="656" mass="74065">ENNLKFMPFTSIVDPSFWHKLCQVKLEIDKLKETERQICGFYLNSEATCMLVDYTSFNKHNLSGLNTTQYTTIEHLCNNDVHYTSSFLRSSGQIINYNSLKSFKDLDKNKFIGKCGKYIGSAIESREAVRNPELLVQFFIVTFADLKTYEFVYWFAFPALSTLSYQHLELPRDMKTVFSSAQIQLLLSTHRNLAESDQGLFMFEISEESSSCKSLEYYINNVNSDNNDRFYLCMLDPSTEKWCPGWPLRNLLGLVAYHRKSEIPVNVICLRIGSKFKTSFILKLKVEGEYDGTKWIGWERNSRNKYGPKNVNLKNNIDPIRLAESSVDLNLKLMKWRLAPELDLQKINSQKCLLLGAGTLGCSVARCLMAWGIRHITFVDNGRVSFSNPVRQSLYNYDNCDLGQGAQFKALAAAEALKKVFPSMQSSGIVLDIPMPGHPTANIEHATQLHNLIESHDSVFLLTDSRESRWLPTVIATVLDKVAITAALGFDSYMVMRHGRQSNNGSSKLGCYFCNDVTAPGNSMLDRTLDQQCTVTRPGVSYIASSLAVEIYISLLQHFLGASANPDEESVLGIIPHSIRGFLSHYNQITPATTASVHCIACSDLIKEEYIKKGNDFLKKVFDSNTYLEDLTGLSEMQRLAEAIEILELSEDEESV</sequence>
<dbReference type="GO" id="GO:0019778">
    <property type="term" value="F:Atg12 activating enzyme activity"/>
    <property type="evidence" value="ECO:0007669"/>
    <property type="project" value="TreeGrafter"/>
</dbReference>
<dbReference type="GO" id="GO:0000407">
    <property type="term" value="C:phagophore assembly site"/>
    <property type="evidence" value="ECO:0007669"/>
    <property type="project" value="UniProtKB-SubCell"/>
</dbReference>
<evidence type="ECO:0000256" key="9">
    <source>
        <dbReference type="PIRSR" id="PIRSR606285-1"/>
    </source>
</evidence>
<organism evidence="13">
    <name type="scientific">Triatoma infestans</name>
    <name type="common">Assassin bug</name>
    <dbReference type="NCBI Taxonomy" id="30076"/>
    <lineage>
        <taxon>Eukaryota</taxon>
        <taxon>Metazoa</taxon>
        <taxon>Ecdysozoa</taxon>
        <taxon>Arthropoda</taxon>
        <taxon>Hexapoda</taxon>
        <taxon>Insecta</taxon>
        <taxon>Pterygota</taxon>
        <taxon>Neoptera</taxon>
        <taxon>Paraneoptera</taxon>
        <taxon>Hemiptera</taxon>
        <taxon>Heteroptera</taxon>
        <taxon>Panheteroptera</taxon>
        <taxon>Cimicomorpha</taxon>
        <taxon>Reduviidae</taxon>
        <taxon>Triatominae</taxon>
        <taxon>Triatoma</taxon>
    </lineage>
</organism>
<dbReference type="GO" id="GO:0019779">
    <property type="term" value="F:Atg8 activating enzyme activity"/>
    <property type="evidence" value="ECO:0007669"/>
    <property type="project" value="TreeGrafter"/>
</dbReference>
<evidence type="ECO:0000259" key="11">
    <source>
        <dbReference type="Pfam" id="PF00899"/>
    </source>
</evidence>
<dbReference type="Gene3D" id="3.40.140.100">
    <property type="entry name" value="Ubiquitin-like modifier-activating enzyme ATG7 C-terminal domain"/>
    <property type="match status" value="1"/>
</dbReference>
<name>A0A023F1Y5_TRIIF</name>